<evidence type="ECO:0000259" key="3">
    <source>
        <dbReference type="Pfam" id="PF19335"/>
    </source>
</evidence>
<dbReference type="PANTHER" id="PTHR30097">
    <property type="entry name" value="CATION EFFLUX SYSTEM PROTEIN CUSB"/>
    <property type="match status" value="1"/>
</dbReference>
<dbReference type="Gene3D" id="2.40.30.170">
    <property type="match status" value="1"/>
</dbReference>
<dbReference type="GO" id="GO:0015679">
    <property type="term" value="P:plasma membrane copper ion transport"/>
    <property type="evidence" value="ECO:0007669"/>
    <property type="project" value="TreeGrafter"/>
</dbReference>
<feature type="chain" id="PRO_5016974671" evidence="2">
    <location>
        <begin position="24"/>
        <end position="441"/>
    </location>
</feature>
<organism evidence="7 8">
    <name type="scientific">Pontibacter arcticus</name>
    <dbReference type="NCBI Taxonomy" id="2080288"/>
    <lineage>
        <taxon>Bacteria</taxon>
        <taxon>Pseudomonadati</taxon>
        <taxon>Bacteroidota</taxon>
        <taxon>Cytophagia</taxon>
        <taxon>Cytophagales</taxon>
        <taxon>Hymenobacteraceae</taxon>
        <taxon>Pontibacter</taxon>
    </lineage>
</organism>
<reference evidence="7 8" key="1">
    <citation type="submission" date="2018-06" db="EMBL/GenBank/DDBJ databases">
        <authorList>
            <person name="Liu Z.-W."/>
        </authorList>
    </citation>
    <scope>NUCLEOTIDE SEQUENCE [LARGE SCALE GENOMIC DNA]</scope>
    <source>
        <strain evidence="7 8">2b14</strain>
    </source>
</reference>
<feature type="domain" description="CusB-like barrel-sandwich hybrid" evidence="5">
    <location>
        <begin position="121"/>
        <end position="222"/>
    </location>
</feature>
<dbReference type="RefSeq" id="WP_112303777.1">
    <property type="nucleotide sequence ID" value="NZ_QMDV01000001.1"/>
</dbReference>
<dbReference type="GO" id="GO:0046914">
    <property type="term" value="F:transition metal ion binding"/>
    <property type="evidence" value="ECO:0007669"/>
    <property type="project" value="TreeGrafter"/>
</dbReference>
<dbReference type="PANTHER" id="PTHR30097:SF15">
    <property type="entry name" value="CATION EFFLUX SYSTEM PROTEIN CUSB"/>
    <property type="match status" value="1"/>
</dbReference>
<dbReference type="AlphaFoldDB" id="A0A364RHF8"/>
<dbReference type="Gene3D" id="2.40.420.20">
    <property type="match status" value="1"/>
</dbReference>
<evidence type="ECO:0000313" key="8">
    <source>
        <dbReference type="Proteomes" id="UP000251692"/>
    </source>
</evidence>
<dbReference type="InterPro" id="IPR058649">
    <property type="entry name" value="CzcB_C"/>
</dbReference>
<dbReference type="Gene3D" id="6.10.140.730">
    <property type="match status" value="1"/>
</dbReference>
<feature type="signal peptide" evidence="2">
    <location>
        <begin position="1"/>
        <end position="23"/>
    </location>
</feature>
<keyword evidence="8" id="KW-1185">Reference proteome</keyword>
<dbReference type="PROSITE" id="PS51257">
    <property type="entry name" value="PROKAR_LIPOPROTEIN"/>
    <property type="match status" value="1"/>
</dbReference>
<proteinExistence type="predicted"/>
<dbReference type="Proteomes" id="UP000251692">
    <property type="component" value="Unassembled WGS sequence"/>
</dbReference>
<feature type="domain" description="CzcB-like C-terminal circularly permuted SH3-like" evidence="6">
    <location>
        <begin position="374"/>
        <end position="431"/>
    </location>
</feature>
<dbReference type="GO" id="GO:0030288">
    <property type="term" value="C:outer membrane-bounded periplasmic space"/>
    <property type="evidence" value="ECO:0007669"/>
    <property type="project" value="TreeGrafter"/>
</dbReference>
<evidence type="ECO:0000259" key="4">
    <source>
        <dbReference type="Pfam" id="PF25869"/>
    </source>
</evidence>
<evidence type="ECO:0000259" key="6">
    <source>
        <dbReference type="Pfam" id="PF25975"/>
    </source>
</evidence>
<dbReference type="Pfam" id="PF25869">
    <property type="entry name" value="3HB_CusB"/>
    <property type="match status" value="1"/>
</dbReference>
<accession>A0A364RHF8</accession>
<dbReference type="Pfam" id="PF25975">
    <property type="entry name" value="CzcB_C"/>
    <property type="match status" value="1"/>
</dbReference>
<comment type="caution">
    <text evidence="7">The sequence shown here is derived from an EMBL/GenBank/DDBJ whole genome shotgun (WGS) entry which is preliminary data.</text>
</comment>
<dbReference type="Pfam" id="PF19335">
    <property type="entry name" value="HMBD"/>
    <property type="match status" value="1"/>
</dbReference>
<dbReference type="InterPro" id="IPR058790">
    <property type="entry name" value="BSH_CusB"/>
</dbReference>
<sequence>MRKKLRNNILPLLALLIMITLGACRDNEQEQAAGSTAYTCPMHSQIVQTEPGSCPVCGMDLVAKAAQGNGITVTEDLAFLIRPTNTSVVASIATVSPIKKNGQASIKMDGIITYDPRRVYAVPARVSGRIEKLFVKYNFQPVRKGQKLMEVYSPDLITAQKELLYLVKSAPEDKNLIAAARQKLQYLGATSEQINRLLRKGEETYTFALYSPYNGYVIDLNTSAPASTASMAAAPIASAGTMDAMGSSSATTTPTSVPTTATGQQGIQLREGMYLNAGQQLLRVINTAQLWAEFNASASEITALITKGTPLQITFPQLPEETLAAKIDFVQPYFDEGQNFAKVRAYIPGSQKLAMIGQLVTAEATYSTAPALWVPKAAVLDIGNKSVAFKKIKGVFEPVAVSTGIVSGNMIELVTGLQQADTIAANAQFLIDSESFIKVKN</sequence>
<dbReference type="InterPro" id="IPR051909">
    <property type="entry name" value="MFP_Cation_Efflux"/>
</dbReference>
<keyword evidence="2" id="KW-0732">Signal</keyword>
<feature type="domain" description="Heavy metal binding" evidence="3">
    <location>
        <begin position="38"/>
        <end position="64"/>
    </location>
</feature>
<dbReference type="InterPro" id="IPR045800">
    <property type="entry name" value="HMBD"/>
</dbReference>
<gene>
    <name evidence="7" type="ORF">DP923_01330</name>
</gene>
<dbReference type="OrthoDB" id="9806939at2"/>
<dbReference type="GO" id="GO:0060003">
    <property type="term" value="P:copper ion export"/>
    <property type="evidence" value="ECO:0007669"/>
    <property type="project" value="TreeGrafter"/>
</dbReference>
<protein>
    <submittedName>
        <fullName evidence="7">RND transporter</fullName>
    </submittedName>
</protein>
<evidence type="ECO:0000256" key="2">
    <source>
        <dbReference type="SAM" id="SignalP"/>
    </source>
</evidence>
<evidence type="ECO:0000256" key="1">
    <source>
        <dbReference type="ARBA" id="ARBA00022448"/>
    </source>
</evidence>
<name>A0A364RHF8_9BACT</name>
<dbReference type="Gene3D" id="2.40.50.100">
    <property type="match status" value="1"/>
</dbReference>
<dbReference type="Pfam" id="PF25919">
    <property type="entry name" value="BSH_CusB"/>
    <property type="match status" value="1"/>
</dbReference>
<dbReference type="EMBL" id="QMDV01000001">
    <property type="protein sequence ID" value="RAU83739.1"/>
    <property type="molecule type" value="Genomic_DNA"/>
</dbReference>
<keyword evidence="1" id="KW-0813">Transport</keyword>
<feature type="domain" description="CusB-like three alpha-helical bundle" evidence="4">
    <location>
        <begin position="155"/>
        <end position="201"/>
    </location>
</feature>
<reference evidence="7 8" key="2">
    <citation type="submission" date="2018-07" db="EMBL/GenBank/DDBJ databases">
        <title>Pontibacter sp. 2b14 genomic sequence and assembly.</title>
        <authorList>
            <person name="Du Z.-J."/>
        </authorList>
    </citation>
    <scope>NUCLEOTIDE SEQUENCE [LARGE SCALE GENOMIC DNA]</scope>
    <source>
        <strain evidence="7 8">2b14</strain>
    </source>
</reference>
<evidence type="ECO:0000313" key="7">
    <source>
        <dbReference type="EMBL" id="RAU83739.1"/>
    </source>
</evidence>
<dbReference type="InterPro" id="IPR058791">
    <property type="entry name" value="3HB_CusB"/>
</dbReference>
<evidence type="ECO:0000259" key="5">
    <source>
        <dbReference type="Pfam" id="PF25919"/>
    </source>
</evidence>